<evidence type="ECO:0000313" key="3">
    <source>
        <dbReference type="Proteomes" id="UP000566819"/>
    </source>
</evidence>
<keyword evidence="3" id="KW-1185">Reference proteome</keyword>
<keyword evidence="1" id="KW-0732">Signal</keyword>
<comment type="caution">
    <text evidence="2">The sequence shown here is derived from an EMBL/GenBank/DDBJ whole genome shotgun (WGS) entry which is preliminary data.</text>
</comment>
<gene>
    <name evidence="2" type="ORF">G7Y89_g5879</name>
</gene>
<dbReference type="Proteomes" id="UP000566819">
    <property type="component" value="Unassembled WGS sequence"/>
</dbReference>
<sequence>MKTSAITALVTALIGLAQAAPMVEKRQFQAQITFEGAPPDDASFTLSVPTDGSVFGIKANPLSVSQISSLGGASCSFVGIDGSHTVVVGAQTVDVGPPQAQISGSCLAF</sequence>
<evidence type="ECO:0000256" key="1">
    <source>
        <dbReference type="SAM" id="SignalP"/>
    </source>
</evidence>
<protein>
    <submittedName>
        <fullName evidence="2">Uncharacterized protein</fullName>
    </submittedName>
</protein>
<reference evidence="2 3" key="1">
    <citation type="submission" date="2020-03" db="EMBL/GenBank/DDBJ databases">
        <title>Draft Genome Sequence of Cudoniella acicularis.</title>
        <authorList>
            <person name="Buettner E."/>
            <person name="Kellner H."/>
        </authorList>
    </citation>
    <scope>NUCLEOTIDE SEQUENCE [LARGE SCALE GENOMIC DNA]</scope>
    <source>
        <strain evidence="2 3">DSM 108380</strain>
    </source>
</reference>
<feature type="chain" id="PRO_5034840245" evidence="1">
    <location>
        <begin position="20"/>
        <end position="109"/>
    </location>
</feature>
<organism evidence="2 3">
    <name type="scientific">Cudoniella acicularis</name>
    <dbReference type="NCBI Taxonomy" id="354080"/>
    <lineage>
        <taxon>Eukaryota</taxon>
        <taxon>Fungi</taxon>
        <taxon>Dikarya</taxon>
        <taxon>Ascomycota</taxon>
        <taxon>Pezizomycotina</taxon>
        <taxon>Leotiomycetes</taxon>
        <taxon>Helotiales</taxon>
        <taxon>Tricladiaceae</taxon>
        <taxon>Cudoniella</taxon>
    </lineage>
</organism>
<dbReference type="EMBL" id="JAAMPI010000364">
    <property type="protein sequence ID" value="KAF4632243.1"/>
    <property type="molecule type" value="Genomic_DNA"/>
</dbReference>
<evidence type="ECO:0000313" key="2">
    <source>
        <dbReference type="EMBL" id="KAF4632243.1"/>
    </source>
</evidence>
<feature type="signal peptide" evidence="1">
    <location>
        <begin position="1"/>
        <end position="19"/>
    </location>
</feature>
<dbReference type="OrthoDB" id="4509278at2759"/>
<name>A0A8H4RME0_9HELO</name>
<dbReference type="AlphaFoldDB" id="A0A8H4RME0"/>
<proteinExistence type="predicted"/>
<accession>A0A8H4RME0</accession>